<protein>
    <recommendedName>
        <fullName evidence="1">Fibronectin type-III domain-containing protein</fullName>
    </recommendedName>
</protein>
<proteinExistence type="predicted"/>
<comment type="caution">
    <text evidence="2">The sequence shown here is derived from an EMBL/GenBank/DDBJ whole genome shotgun (WGS) entry which is preliminary data.</text>
</comment>
<evidence type="ECO:0000259" key="1">
    <source>
        <dbReference type="PROSITE" id="PS50853"/>
    </source>
</evidence>
<dbReference type="PROSITE" id="PS50853">
    <property type="entry name" value="FN3"/>
    <property type="match status" value="1"/>
</dbReference>
<organism evidence="2 3">
    <name type="scientific">Candidatus Uhrbacteria bacterium GW2011_GWF2_46_218</name>
    <dbReference type="NCBI Taxonomy" id="1619001"/>
    <lineage>
        <taxon>Bacteria</taxon>
        <taxon>Candidatus Uhriibacteriota</taxon>
    </lineage>
</organism>
<dbReference type="AlphaFoldDB" id="A0A0G1RLK3"/>
<dbReference type="InterPro" id="IPR013783">
    <property type="entry name" value="Ig-like_fold"/>
</dbReference>
<dbReference type="InterPro" id="IPR003961">
    <property type="entry name" value="FN3_dom"/>
</dbReference>
<evidence type="ECO:0000313" key="3">
    <source>
        <dbReference type="Proteomes" id="UP000034705"/>
    </source>
</evidence>
<gene>
    <name evidence="2" type="ORF">UX45_C0033G0007</name>
</gene>
<dbReference type="EMBL" id="LCMG01000033">
    <property type="protein sequence ID" value="KKU30858.1"/>
    <property type="molecule type" value="Genomic_DNA"/>
</dbReference>
<feature type="domain" description="Fibronectin type-III" evidence="1">
    <location>
        <begin position="142"/>
        <end position="230"/>
    </location>
</feature>
<name>A0A0G1RLK3_9BACT</name>
<reference evidence="2 3" key="1">
    <citation type="journal article" date="2015" name="Nature">
        <title>rRNA introns, odd ribosomes, and small enigmatic genomes across a large radiation of phyla.</title>
        <authorList>
            <person name="Brown C.T."/>
            <person name="Hug L.A."/>
            <person name="Thomas B.C."/>
            <person name="Sharon I."/>
            <person name="Castelle C.J."/>
            <person name="Singh A."/>
            <person name="Wilkins M.J."/>
            <person name="Williams K.H."/>
            <person name="Banfield J.F."/>
        </authorList>
    </citation>
    <scope>NUCLEOTIDE SEQUENCE [LARGE SCALE GENOMIC DNA]</scope>
</reference>
<evidence type="ECO:0000313" key="2">
    <source>
        <dbReference type="EMBL" id="KKU30858.1"/>
    </source>
</evidence>
<dbReference type="CDD" id="cd00063">
    <property type="entry name" value="FN3"/>
    <property type="match status" value="1"/>
</dbReference>
<sequence>MDNSLKIAVSNTWKFVVTILGKVTFVVTPANTWKFVLTQAEITPPVLVSAILTDNFTLALTFDKALNEASVPDFVDFVYAQSVTGVDVTGAVVTLTFTSEILYSDTDQIAYVPGSNPLQDLAGNEVIAFSSNVDNSIFPNGSCSDLLLSAATADGFRADWINGSTDETGIVIEYSEDQVTWIPETLAAGTEFKIFTGLDSSQIYYVKVRAIKDTFYSGYTATESITTEGGYPAILEDGNTVGWYLSDDLTTITKDGSDFVSRWNDKLGSGHDLIQATGTNQPKWVDVDGILFDGVDNYLRAVNFTWNQPCEIFIVMKQLTWTLNDIFFDGGALDRGEIYQFNIANKISEYCGGTVKTFVWTLNNYGVLRILFNGAGGHMQIGTGPLQTFTGASNMAGFILGARFNASAFANIQVKEIILRKIADISGDETAIYNYLATKYGI</sequence>
<accession>A0A0G1RLK3</accession>
<dbReference type="SUPFAM" id="SSF49265">
    <property type="entry name" value="Fibronectin type III"/>
    <property type="match status" value="1"/>
</dbReference>
<dbReference type="InterPro" id="IPR036116">
    <property type="entry name" value="FN3_sf"/>
</dbReference>
<dbReference type="Gene3D" id="2.60.40.10">
    <property type="entry name" value="Immunoglobulins"/>
    <property type="match status" value="1"/>
</dbReference>
<dbReference type="Proteomes" id="UP000034705">
    <property type="component" value="Unassembled WGS sequence"/>
</dbReference>